<accession>A0A084WT07</accession>
<evidence type="ECO:0000313" key="3">
    <source>
        <dbReference type="EnsemblMetazoa" id="ASIC021660-PA"/>
    </source>
</evidence>
<evidence type="ECO:0000256" key="1">
    <source>
        <dbReference type="SAM" id="MobiDB-lite"/>
    </source>
</evidence>
<protein>
    <submittedName>
        <fullName evidence="2 3">Uncharacterized protein</fullName>
    </submittedName>
</protein>
<dbReference type="AlphaFoldDB" id="A0A084WT07"/>
<proteinExistence type="predicted"/>
<dbReference type="Proteomes" id="UP000030765">
    <property type="component" value="Unassembled WGS sequence"/>
</dbReference>
<feature type="compositionally biased region" description="Polar residues" evidence="1">
    <location>
        <begin position="127"/>
        <end position="137"/>
    </location>
</feature>
<reference evidence="2 4" key="1">
    <citation type="journal article" date="2014" name="BMC Genomics">
        <title>Genome sequence of Anopheles sinensis provides insight into genetics basis of mosquito competence for malaria parasites.</title>
        <authorList>
            <person name="Zhou D."/>
            <person name="Zhang D."/>
            <person name="Ding G."/>
            <person name="Shi L."/>
            <person name="Hou Q."/>
            <person name="Ye Y."/>
            <person name="Xu Y."/>
            <person name="Zhou H."/>
            <person name="Xiong C."/>
            <person name="Li S."/>
            <person name="Yu J."/>
            <person name="Hong S."/>
            <person name="Yu X."/>
            <person name="Zou P."/>
            <person name="Chen C."/>
            <person name="Chang X."/>
            <person name="Wang W."/>
            <person name="Lv Y."/>
            <person name="Sun Y."/>
            <person name="Ma L."/>
            <person name="Shen B."/>
            <person name="Zhu C."/>
        </authorList>
    </citation>
    <scope>NUCLEOTIDE SEQUENCE [LARGE SCALE GENOMIC DNA]</scope>
</reference>
<dbReference type="EMBL" id="ATLV01026797">
    <property type="status" value="NOT_ANNOTATED_CDS"/>
    <property type="molecule type" value="Genomic_DNA"/>
</dbReference>
<evidence type="ECO:0000313" key="4">
    <source>
        <dbReference type="Proteomes" id="UP000030765"/>
    </source>
</evidence>
<feature type="region of interest" description="Disordered" evidence="1">
    <location>
        <begin position="65"/>
        <end position="91"/>
    </location>
</feature>
<feature type="region of interest" description="Disordered" evidence="1">
    <location>
        <begin position="121"/>
        <end position="144"/>
    </location>
</feature>
<evidence type="ECO:0000313" key="2">
    <source>
        <dbReference type="EMBL" id="KFB53351.1"/>
    </source>
</evidence>
<sequence length="144" mass="16629">MMMIRAIGPIGWGESVWWRTPWWENGQKGEEKMHQTECGGGLLLSFPWKSADRFSRNDLDALARTAHRGEGKKEEEDRELQDERRRTERDRANAATLWQHFTAQYVVRGVPGECSIRGKETKKKIRANQSSGSSGKTFRNCLFE</sequence>
<organism evidence="2">
    <name type="scientific">Anopheles sinensis</name>
    <name type="common">Mosquito</name>
    <dbReference type="NCBI Taxonomy" id="74873"/>
    <lineage>
        <taxon>Eukaryota</taxon>
        <taxon>Metazoa</taxon>
        <taxon>Ecdysozoa</taxon>
        <taxon>Arthropoda</taxon>
        <taxon>Hexapoda</taxon>
        <taxon>Insecta</taxon>
        <taxon>Pterygota</taxon>
        <taxon>Neoptera</taxon>
        <taxon>Endopterygota</taxon>
        <taxon>Diptera</taxon>
        <taxon>Nematocera</taxon>
        <taxon>Culicoidea</taxon>
        <taxon>Culicidae</taxon>
        <taxon>Anophelinae</taxon>
        <taxon>Anopheles</taxon>
    </lineage>
</organism>
<dbReference type="VEuPathDB" id="VectorBase:ASIC021660"/>
<gene>
    <name evidence="2" type="ORF">ZHAS_00021660</name>
</gene>
<dbReference type="EMBL" id="KE525419">
    <property type="protein sequence ID" value="KFB53351.1"/>
    <property type="molecule type" value="Genomic_DNA"/>
</dbReference>
<dbReference type="EnsemblMetazoa" id="ASIC021660-RA">
    <property type="protein sequence ID" value="ASIC021660-PA"/>
    <property type="gene ID" value="ASIC021660"/>
</dbReference>
<keyword evidence="4" id="KW-1185">Reference proteome</keyword>
<name>A0A084WT07_ANOSI</name>
<reference evidence="3" key="2">
    <citation type="submission" date="2020-05" db="UniProtKB">
        <authorList>
            <consortium name="EnsemblMetazoa"/>
        </authorList>
    </citation>
    <scope>IDENTIFICATION</scope>
</reference>